<evidence type="ECO:0000313" key="2">
    <source>
        <dbReference type="Proteomes" id="UP000766486"/>
    </source>
</evidence>
<gene>
    <name evidence="1" type="ORF">CLO192961_LOCUS262205</name>
</gene>
<name>A0ABY6UFS6_BIOOC</name>
<accession>A0ABY6UFS6</accession>
<keyword evidence="2" id="KW-1185">Reference proteome</keyword>
<sequence>MSQAILLHSTDHGASNKPMDYTTPMMRLYNTHDAILLEGPYVMKLRAAIGHKWEQRKYCKD</sequence>
<protein>
    <submittedName>
        <fullName evidence="1">Uncharacterized protein</fullName>
    </submittedName>
</protein>
<dbReference type="Proteomes" id="UP000766486">
    <property type="component" value="Unassembled WGS sequence"/>
</dbReference>
<reference evidence="1 2" key="1">
    <citation type="submission" date="2019-06" db="EMBL/GenBank/DDBJ databases">
        <authorList>
            <person name="Broberg M."/>
        </authorList>
    </citation>
    <scope>NUCLEOTIDE SEQUENCE [LARGE SCALE GENOMIC DNA]</scope>
</reference>
<comment type="caution">
    <text evidence="1">The sequence shown here is derived from an EMBL/GenBank/DDBJ whole genome shotgun (WGS) entry which is preliminary data.</text>
</comment>
<proteinExistence type="predicted"/>
<organism evidence="1 2">
    <name type="scientific">Bionectria ochroleuca</name>
    <name type="common">Gliocladium roseum</name>
    <dbReference type="NCBI Taxonomy" id="29856"/>
    <lineage>
        <taxon>Eukaryota</taxon>
        <taxon>Fungi</taxon>
        <taxon>Dikarya</taxon>
        <taxon>Ascomycota</taxon>
        <taxon>Pezizomycotina</taxon>
        <taxon>Sordariomycetes</taxon>
        <taxon>Hypocreomycetidae</taxon>
        <taxon>Hypocreales</taxon>
        <taxon>Bionectriaceae</taxon>
        <taxon>Clonostachys</taxon>
    </lineage>
</organism>
<dbReference type="EMBL" id="CABFNS010000806">
    <property type="protein sequence ID" value="VUC29615.1"/>
    <property type="molecule type" value="Genomic_DNA"/>
</dbReference>
<evidence type="ECO:0000313" key="1">
    <source>
        <dbReference type="EMBL" id="VUC29615.1"/>
    </source>
</evidence>